<feature type="domain" description="Nitrite/sulphite reductase 4Fe-4S" evidence="7">
    <location>
        <begin position="119"/>
        <end position="272"/>
    </location>
</feature>
<keyword evidence="1" id="KW-0004">4Fe-4S</keyword>
<keyword evidence="10" id="KW-1185">Reference proteome</keyword>
<dbReference type="OrthoDB" id="3189055at2"/>
<evidence type="ECO:0000259" key="8">
    <source>
        <dbReference type="Pfam" id="PF03460"/>
    </source>
</evidence>
<sequence length="562" mass="62932">MYRYDDYDRQLVRERVSQFRDQTRRYLAGQLSEDEFRPLRLQNGLYIQRHAPMLRIAVPYGILSSAQLRGLAQVARRYDKGVGHFTTRHNMQFNWPKLEDVPAILADLAEVDMHAIQTSGNCIRNVTTDPLAGVARREVDDPRPWCEILRQWSTFHPEFAYLPRKFKIAVSGGPDDHANVRIHDLGFQLVKRGEELGFRVWVGGGLGRTPILGQVICGFLPWQHLLTYSEAILRVYNRFGRRDNPFKARIKILVKALGVEEFAHQVNEEWQHLKDGPSTLTEAEVARVSASFQRPPYEVLGNVDALFEITKRNDPGFAQWATHNVHAHQVPGYAAATLSLKKPGERPGDISSEQMEQVADLCERFGFGEVRVSQAQNLLLPDVRQSDLYTLWQTIAASGLATPTIGLISDVTTCPGGDLCSLANARSTPVANAIQQRFASLAEQENIGELKLNVSGCMNACGHHHVGHIGILGVDKAGKEFYQVTLGGAWGIEAALGKVVGPSFSAEEVPVAVERIVTHYKAVRRPGERFIDTFRRLGMEEFKPYAYAKEAEQTDTREVVNG</sequence>
<dbReference type="Gene3D" id="3.30.413.10">
    <property type="entry name" value="Sulfite Reductase Hemoprotein, domain 1"/>
    <property type="match status" value="2"/>
</dbReference>
<dbReference type="PANTHER" id="PTHR32439">
    <property type="entry name" value="FERREDOXIN--NITRITE REDUCTASE, CHLOROPLASTIC"/>
    <property type="match status" value="1"/>
</dbReference>
<name>A0A6S6XUN6_9PROT</name>
<evidence type="ECO:0000256" key="3">
    <source>
        <dbReference type="ARBA" id="ARBA00022723"/>
    </source>
</evidence>
<dbReference type="InterPro" id="IPR005117">
    <property type="entry name" value="NiRdtase/SiRdtase_haem-b_fer"/>
</dbReference>
<evidence type="ECO:0000259" key="7">
    <source>
        <dbReference type="Pfam" id="PF01077"/>
    </source>
</evidence>
<evidence type="ECO:0000256" key="6">
    <source>
        <dbReference type="ARBA" id="ARBA00023014"/>
    </source>
</evidence>
<dbReference type="GO" id="GO:0020037">
    <property type="term" value="F:heme binding"/>
    <property type="evidence" value="ECO:0007669"/>
    <property type="project" value="InterPro"/>
</dbReference>
<keyword evidence="6" id="KW-0411">Iron-sulfur</keyword>
<reference evidence="9 10" key="1">
    <citation type="submission" date="2020-03" db="EMBL/GenBank/DDBJ databases">
        <authorList>
            <consortium name="Genoscope - CEA"/>
            <person name="William W."/>
        </authorList>
    </citation>
    <scope>NUCLEOTIDE SEQUENCE [LARGE SCALE GENOMIC DNA]</scope>
    <source>
        <strain evidence="10">DSM 16959</strain>
    </source>
</reference>
<dbReference type="SUPFAM" id="SSF56014">
    <property type="entry name" value="Nitrite and sulphite reductase 4Fe-4S domain-like"/>
    <property type="match status" value="2"/>
</dbReference>
<dbReference type="Gene3D" id="3.90.480.10">
    <property type="entry name" value="Sulfite Reductase Hemoprotein,Domain 2"/>
    <property type="match status" value="1"/>
</dbReference>
<proteinExistence type="predicted"/>
<dbReference type="SUPFAM" id="SSF55124">
    <property type="entry name" value="Nitrite/Sulfite reductase N-terminal domain-like"/>
    <property type="match status" value="2"/>
</dbReference>
<feature type="domain" description="Nitrite/Sulfite reductase ferredoxin-like" evidence="8">
    <location>
        <begin position="53"/>
        <end position="111"/>
    </location>
</feature>
<dbReference type="InterPro" id="IPR045854">
    <property type="entry name" value="NO2/SO3_Rdtase_4Fe4S_sf"/>
</dbReference>
<evidence type="ECO:0000313" key="9">
    <source>
        <dbReference type="EMBL" id="CAB1367853.1"/>
    </source>
</evidence>
<dbReference type="InterPro" id="IPR006067">
    <property type="entry name" value="NO2/SO3_Rdtase_4Fe4S_dom"/>
</dbReference>
<dbReference type="EMBL" id="LR778301">
    <property type="protein sequence ID" value="CAB1367853.1"/>
    <property type="molecule type" value="Genomic_DNA"/>
</dbReference>
<feature type="domain" description="Nitrite/sulphite reductase 4Fe-4S" evidence="7">
    <location>
        <begin position="410"/>
        <end position="543"/>
    </location>
</feature>
<keyword evidence="5" id="KW-0408">Iron</keyword>
<dbReference type="InterPro" id="IPR036136">
    <property type="entry name" value="Nit/Sulf_reduc_fer-like_dom_sf"/>
</dbReference>
<dbReference type="GO" id="GO:0016491">
    <property type="term" value="F:oxidoreductase activity"/>
    <property type="evidence" value="ECO:0007669"/>
    <property type="project" value="UniProtKB-KW"/>
</dbReference>
<dbReference type="InterPro" id="IPR051329">
    <property type="entry name" value="NIR_SIR_4Fe-4S"/>
</dbReference>
<accession>A0A6S6XUN6</accession>
<dbReference type="RefSeq" id="WP_145769978.1">
    <property type="nucleotide sequence ID" value="NZ_LR778301.1"/>
</dbReference>
<dbReference type="Pfam" id="PF01077">
    <property type="entry name" value="NIR_SIR"/>
    <property type="match status" value="2"/>
</dbReference>
<dbReference type="GO" id="GO:0046872">
    <property type="term" value="F:metal ion binding"/>
    <property type="evidence" value="ECO:0007669"/>
    <property type="project" value="UniProtKB-KW"/>
</dbReference>
<keyword evidence="3" id="KW-0479">Metal-binding</keyword>
<gene>
    <name evidence="9" type="ORF">DENOEST_0688</name>
</gene>
<keyword evidence="4" id="KW-0560">Oxidoreductase</keyword>
<dbReference type="AlphaFoldDB" id="A0A6S6XUN6"/>
<evidence type="ECO:0000256" key="5">
    <source>
        <dbReference type="ARBA" id="ARBA00023004"/>
    </source>
</evidence>
<evidence type="ECO:0000256" key="4">
    <source>
        <dbReference type="ARBA" id="ARBA00023002"/>
    </source>
</evidence>
<evidence type="ECO:0000256" key="1">
    <source>
        <dbReference type="ARBA" id="ARBA00022485"/>
    </source>
</evidence>
<dbReference type="Pfam" id="PF03460">
    <property type="entry name" value="NIR_SIR_ferr"/>
    <property type="match status" value="2"/>
</dbReference>
<evidence type="ECO:0000256" key="2">
    <source>
        <dbReference type="ARBA" id="ARBA00022617"/>
    </source>
</evidence>
<dbReference type="PANTHER" id="PTHR32439:SF9">
    <property type="entry name" value="BLR3264 PROTEIN"/>
    <property type="match status" value="1"/>
</dbReference>
<dbReference type="KEGG" id="doe:DENOEST_0688"/>
<dbReference type="GO" id="GO:0051539">
    <property type="term" value="F:4 iron, 4 sulfur cluster binding"/>
    <property type="evidence" value="ECO:0007669"/>
    <property type="project" value="UniProtKB-KW"/>
</dbReference>
<organism evidence="9 10">
    <name type="scientific">Denitratisoma oestradiolicum</name>
    <dbReference type="NCBI Taxonomy" id="311182"/>
    <lineage>
        <taxon>Bacteria</taxon>
        <taxon>Pseudomonadati</taxon>
        <taxon>Pseudomonadota</taxon>
        <taxon>Betaproteobacteria</taxon>
        <taxon>Nitrosomonadales</taxon>
        <taxon>Sterolibacteriaceae</taxon>
        <taxon>Denitratisoma</taxon>
    </lineage>
</organism>
<protein>
    <submittedName>
        <fullName evidence="9">Sulfite reductase</fullName>
    </submittedName>
</protein>
<feature type="domain" description="Nitrite/Sulfite reductase ferredoxin-like" evidence="8">
    <location>
        <begin position="348"/>
        <end position="397"/>
    </location>
</feature>
<keyword evidence="2" id="KW-0349">Heme</keyword>
<evidence type="ECO:0000313" key="10">
    <source>
        <dbReference type="Proteomes" id="UP000515733"/>
    </source>
</evidence>
<dbReference type="Proteomes" id="UP000515733">
    <property type="component" value="Chromosome"/>
</dbReference>